<dbReference type="GO" id="GO:0030016">
    <property type="term" value="C:myofibril"/>
    <property type="evidence" value="ECO:0007669"/>
    <property type="project" value="UniProtKB-SubCell"/>
</dbReference>
<dbReference type="Pfam" id="PF05502">
    <property type="entry name" value="Dynactin_p62"/>
    <property type="match status" value="2"/>
</dbReference>
<dbReference type="KEGG" id="dpte:113799328"/>
<accession>A0A6P6YJM7</accession>
<dbReference type="GO" id="GO:0005813">
    <property type="term" value="C:centrosome"/>
    <property type="evidence" value="ECO:0007669"/>
    <property type="project" value="UniProtKB-SubCell"/>
</dbReference>
<dbReference type="InParanoid" id="A0A6P6YJM7"/>
<dbReference type="GO" id="GO:0005869">
    <property type="term" value="C:dynactin complex"/>
    <property type="evidence" value="ECO:0007669"/>
    <property type="project" value="InterPro"/>
</dbReference>
<name>A0A6P6YJM7_DERPT</name>
<dbReference type="PANTHER" id="PTHR13034">
    <property type="entry name" value="DYNACTIN P62 SUBUNIT"/>
    <property type="match status" value="1"/>
</dbReference>
<dbReference type="OrthoDB" id="283815at2759"/>
<evidence type="ECO:0000256" key="10">
    <source>
        <dbReference type="ARBA" id="ARBA00023054"/>
    </source>
</evidence>
<evidence type="ECO:0000256" key="14">
    <source>
        <dbReference type="ARBA" id="ARBA00093507"/>
    </source>
</evidence>
<keyword evidence="15" id="KW-1185">Reference proteome</keyword>
<evidence type="ECO:0000256" key="7">
    <source>
        <dbReference type="ARBA" id="ARBA00022553"/>
    </source>
</evidence>
<keyword evidence="8" id="KW-0832">Ubl conjugation</keyword>
<protein>
    <recommendedName>
        <fullName evidence="13">Dynactin subunit 4</fullName>
    </recommendedName>
</protein>
<keyword evidence="7" id="KW-0597">Phosphoprotein</keyword>
<evidence type="ECO:0000256" key="9">
    <source>
        <dbReference type="ARBA" id="ARBA00022990"/>
    </source>
</evidence>
<gene>
    <name evidence="16" type="primary">LOC113799328</name>
</gene>
<sequence>MLFICPFLDSQRILYQCSCKQWKTIHYLYFCRHCDETRCADCVSHEVDSQFCPQCLEYIPMLDAKLKKNKCAHCYQCPCCQNTLSTRIQLLPVHNPDSSNPDSQPNVKKLCYYFCYFCRWSSREIGIPDQTGPGGFIEPVVPESQRLESLFEYYRVLSLKEKNEKEKKRMVPRTALSLLDKYGITSTLSPKVTATLRARMARNSSGLSTSDLTKSFPQLEDFKPSVGLSEDGLPKLNVDEYYGPMDDTATDDDDSSAIDVGHLNTLQQTLNQIERQPKKCSDLFPTSQQLVVKRSLRCKKCDHNLSKPEYNPSCIKFKIQLSAYYIVPELRILKLPSIMKLNETARIELTLTNPTQYLINVTLLPVDITNNPIADVILPNTVLQLTPKDDTGDLVDVESSNSKFNDDPNVISFRQGNKIGIYLFVTPKQGNGVQCQIQFRMKHDYVHSILPSTLKPASNTALNTEETFKTTKETKWISHMIKVNLANISD</sequence>
<comment type="subunit">
    <text evidence="14">Subunit of dynactin, a multiprotein complex part of a tripartite complex with dynein and a adapter, such as BICDL1, BICD2 or HOOK3. The dynactin complex is built around ACTR1A/ACTB filament and consists of an actin-related filament composed of a shoulder domain, a pointed end and a barbed end. Its length is defined by its flexible shoulder domain. The soulder is composed of 2 DCTN1 subunits, 4 DCTN2 and 2 DCTN3. The 4 DCNT2 (via N-terminus) bind the ACTR1A filament and act as molecular rulers to determine the length. The pointed end is important for binding dynein-dynactin cargo adapters. Consists of 4 subunits: ACTR10, DCNT4, DCTN5 and DCTN6. The barbed end is composed of a CAPZA1:CAPZB heterodimers, which binds ACTR1A/ACTB filament and dynactin and stabilizes dynactin. Interacts with ATP7B, but not ATP7A, in a copper-dependent manner. Interacts with ANK2; this interaction is required for localization at costameres. Interacts with N4BP2L1.</text>
</comment>
<dbReference type="GO" id="GO:0001725">
    <property type="term" value="C:stress fiber"/>
    <property type="evidence" value="ECO:0007669"/>
    <property type="project" value="UniProtKB-SubCell"/>
</dbReference>
<dbReference type="OMA" id="KIYFCRH"/>
<comment type="similarity">
    <text evidence="12">Belongs to the dynactin subunit 4 family.</text>
</comment>
<evidence type="ECO:0000256" key="4">
    <source>
        <dbReference type="ARBA" id="ARBA00004657"/>
    </source>
</evidence>
<dbReference type="PANTHER" id="PTHR13034:SF2">
    <property type="entry name" value="DYNACTIN SUBUNIT 4"/>
    <property type="match status" value="1"/>
</dbReference>
<proteinExistence type="inferred from homology"/>
<comment type="subcellular location">
    <subcellularLocation>
        <location evidence="3">Cytoplasm</location>
        <location evidence="3">Cell cortex</location>
    </subcellularLocation>
    <subcellularLocation>
        <location evidence="1">Cytoplasm</location>
        <location evidence="1">Cytoskeleton</location>
        <location evidence="1">Microtubule organizing center</location>
        <location evidence="1">Centrosome</location>
    </subcellularLocation>
    <subcellularLocation>
        <location evidence="2">Cytoplasm</location>
        <location evidence="2">Cytoskeleton</location>
        <location evidence="2">Stress fiber</location>
    </subcellularLocation>
    <subcellularLocation>
        <location evidence="4">Cytoplasm</location>
        <location evidence="4">Myofibril</location>
    </subcellularLocation>
</comment>
<dbReference type="CTD" id="35709"/>
<dbReference type="Proteomes" id="UP000515146">
    <property type="component" value="Unplaced"/>
</dbReference>
<evidence type="ECO:0000313" key="16">
    <source>
        <dbReference type="RefSeq" id="XP_027205743.1"/>
    </source>
</evidence>
<organism evidence="15 16">
    <name type="scientific">Dermatophagoides pteronyssinus</name>
    <name type="common">European house dust mite</name>
    <dbReference type="NCBI Taxonomy" id="6956"/>
    <lineage>
        <taxon>Eukaryota</taxon>
        <taxon>Metazoa</taxon>
        <taxon>Ecdysozoa</taxon>
        <taxon>Arthropoda</taxon>
        <taxon>Chelicerata</taxon>
        <taxon>Arachnida</taxon>
        <taxon>Acari</taxon>
        <taxon>Acariformes</taxon>
        <taxon>Sarcoptiformes</taxon>
        <taxon>Astigmata</taxon>
        <taxon>Psoroptidia</taxon>
        <taxon>Analgoidea</taxon>
        <taxon>Pyroglyphidae</taxon>
        <taxon>Dermatophagoidinae</taxon>
        <taxon>Dermatophagoides</taxon>
    </lineage>
</organism>
<keyword evidence="5" id="KW-0963">Cytoplasm</keyword>
<evidence type="ECO:0000256" key="1">
    <source>
        <dbReference type="ARBA" id="ARBA00004300"/>
    </source>
</evidence>
<evidence type="ECO:0000256" key="6">
    <source>
        <dbReference type="ARBA" id="ARBA00022499"/>
    </source>
</evidence>
<keyword evidence="11" id="KW-0206">Cytoskeleton</keyword>
<reference evidence="16" key="1">
    <citation type="submission" date="2025-08" db="UniProtKB">
        <authorList>
            <consortium name="RefSeq"/>
        </authorList>
    </citation>
    <scope>IDENTIFICATION</scope>
    <source>
        <strain evidence="16">Airmid</strain>
    </source>
</reference>
<evidence type="ECO:0000256" key="5">
    <source>
        <dbReference type="ARBA" id="ARBA00022490"/>
    </source>
</evidence>
<evidence type="ECO:0000256" key="3">
    <source>
        <dbReference type="ARBA" id="ARBA00004544"/>
    </source>
</evidence>
<keyword evidence="9" id="KW-0007">Acetylation</keyword>
<dbReference type="RefSeq" id="XP_027205743.1">
    <property type="nucleotide sequence ID" value="XM_027349942.1"/>
</dbReference>
<evidence type="ECO:0000256" key="12">
    <source>
        <dbReference type="ARBA" id="ARBA00034776"/>
    </source>
</evidence>
<keyword evidence="10" id="KW-0175">Coiled coil</keyword>
<dbReference type="GO" id="GO:0005938">
    <property type="term" value="C:cell cortex"/>
    <property type="evidence" value="ECO:0007669"/>
    <property type="project" value="UniProtKB-SubCell"/>
</dbReference>
<dbReference type="InterPro" id="IPR008603">
    <property type="entry name" value="DCTN4"/>
</dbReference>
<dbReference type="FunCoup" id="A0A6P6YJM7">
    <property type="interactions" value="1307"/>
</dbReference>
<evidence type="ECO:0000256" key="8">
    <source>
        <dbReference type="ARBA" id="ARBA00022843"/>
    </source>
</evidence>
<evidence type="ECO:0000256" key="13">
    <source>
        <dbReference type="ARBA" id="ARBA00034864"/>
    </source>
</evidence>
<dbReference type="AlphaFoldDB" id="A0A6P6YJM7"/>
<keyword evidence="6" id="KW-1017">Isopeptide bond</keyword>
<evidence type="ECO:0000256" key="2">
    <source>
        <dbReference type="ARBA" id="ARBA00004529"/>
    </source>
</evidence>
<evidence type="ECO:0000313" key="15">
    <source>
        <dbReference type="Proteomes" id="UP000515146"/>
    </source>
</evidence>
<evidence type="ECO:0000256" key="11">
    <source>
        <dbReference type="ARBA" id="ARBA00023212"/>
    </source>
</evidence>